<feature type="domain" description="KIB1-4 beta-propeller" evidence="1">
    <location>
        <begin position="82"/>
        <end position="333"/>
    </location>
</feature>
<dbReference type="Pfam" id="PF03478">
    <property type="entry name" value="Beta-prop_KIB1-4"/>
    <property type="match status" value="1"/>
</dbReference>
<dbReference type="Proteomes" id="UP001163823">
    <property type="component" value="Chromosome 7"/>
</dbReference>
<sequence length="367" mass="41120">MRQSMNYRVSWSDLPIELLEKIGKSLETRIDVSRFRSVCQSWRFSVAFSCDPSSPAFPLNIPFILGADRTQRDCSVLTMSVLYRLQLPPSDQNLTAASTSLPRSRISLVRVEEAENGKLRILDPLSGRHLKQVSNFFPEVLNLLNFRVFELGKAYRLQSCYGSYKAVFSSSNPNGSSSSTNSAFVVMLVICGVLCYLKLGDENWTIINDLESQLEFEDVIHHDGKFYAVDIRGRAVAVDSNMVVSEIASPLYDESCGKGHRQRLVKSLGDLLLVDRCPFNEVLLFKVFKLNWDTKEWIRVKNLGDQVLLMGDDCSFVVSAQDFDDCKGNCIYVGPNFGVRRGRLSGPENGVFSLENGTYAACTSYGC</sequence>
<evidence type="ECO:0000259" key="1">
    <source>
        <dbReference type="Pfam" id="PF03478"/>
    </source>
</evidence>
<keyword evidence="3" id="KW-1185">Reference proteome</keyword>
<accession>A0AAD7PNH3</accession>
<dbReference type="AlphaFoldDB" id="A0AAD7PNH3"/>
<dbReference type="InterPro" id="IPR005174">
    <property type="entry name" value="KIB1-4_b-propeller"/>
</dbReference>
<organism evidence="2 3">
    <name type="scientific">Quillaja saponaria</name>
    <name type="common">Soap bark tree</name>
    <dbReference type="NCBI Taxonomy" id="32244"/>
    <lineage>
        <taxon>Eukaryota</taxon>
        <taxon>Viridiplantae</taxon>
        <taxon>Streptophyta</taxon>
        <taxon>Embryophyta</taxon>
        <taxon>Tracheophyta</taxon>
        <taxon>Spermatophyta</taxon>
        <taxon>Magnoliopsida</taxon>
        <taxon>eudicotyledons</taxon>
        <taxon>Gunneridae</taxon>
        <taxon>Pentapetalae</taxon>
        <taxon>rosids</taxon>
        <taxon>fabids</taxon>
        <taxon>Fabales</taxon>
        <taxon>Quillajaceae</taxon>
        <taxon>Quillaja</taxon>
    </lineage>
</organism>
<dbReference type="EMBL" id="JARAOO010000007">
    <property type="protein sequence ID" value="KAJ7962321.1"/>
    <property type="molecule type" value="Genomic_DNA"/>
</dbReference>
<protein>
    <submittedName>
        <fullName evidence="2">F-box protein</fullName>
    </submittedName>
</protein>
<name>A0AAD7PNH3_QUISA</name>
<evidence type="ECO:0000313" key="3">
    <source>
        <dbReference type="Proteomes" id="UP001163823"/>
    </source>
</evidence>
<dbReference type="KEGG" id="qsa:O6P43_017566"/>
<dbReference type="InterPro" id="IPR051304">
    <property type="entry name" value="SCF_F-box_domain"/>
</dbReference>
<gene>
    <name evidence="2" type="ORF">O6P43_017566</name>
</gene>
<comment type="caution">
    <text evidence="2">The sequence shown here is derived from an EMBL/GenBank/DDBJ whole genome shotgun (WGS) entry which is preliminary data.</text>
</comment>
<evidence type="ECO:0000313" key="2">
    <source>
        <dbReference type="EMBL" id="KAJ7962321.1"/>
    </source>
</evidence>
<dbReference type="SUPFAM" id="SSF81383">
    <property type="entry name" value="F-box domain"/>
    <property type="match status" value="1"/>
</dbReference>
<dbReference type="Gene3D" id="1.20.1280.50">
    <property type="match status" value="1"/>
</dbReference>
<dbReference type="InterPro" id="IPR036047">
    <property type="entry name" value="F-box-like_dom_sf"/>
</dbReference>
<dbReference type="PANTHER" id="PTHR47123">
    <property type="entry name" value="F-BOX PROTEIN SKIP23"/>
    <property type="match status" value="1"/>
</dbReference>
<dbReference type="PANTHER" id="PTHR47123:SF6">
    <property type="entry name" value="F-BOX PROTEIN SKIP23-LIKE ISOFORM X1"/>
    <property type="match status" value="1"/>
</dbReference>
<proteinExistence type="predicted"/>
<reference evidence="2" key="1">
    <citation type="journal article" date="2023" name="Science">
        <title>Elucidation of the pathway for biosynthesis of saponin adjuvants from the soapbark tree.</title>
        <authorList>
            <person name="Reed J."/>
            <person name="Orme A."/>
            <person name="El-Demerdash A."/>
            <person name="Owen C."/>
            <person name="Martin L.B.B."/>
            <person name="Misra R.C."/>
            <person name="Kikuchi S."/>
            <person name="Rejzek M."/>
            <person name="Martin A.C."/>
            <person name="Harkess A."/>
            <person name="Leebens-Mack J."/>
            <person name="Louveau T."/>
            <person name="Stephenson M.J."/>
            <person name="Osbourn A."/>
        </authorList>
    </citation>
    <scope>NUCLEOTIDE SEQUENCE</scope>
    <source>
        <strain evidence="2">S10</strain>
    </source>
</reference>